<dbReference type="Pfam" id="PF07715">
    <property type="entry name" value="Plug"/>
    <property type="match status" value="1"/>
</dbReference>
<keyword evidence="8 10" id="KW-0472">Membrane</keyword>
<evidence type="ECO:0000313" key="15">
    <source>
        <dbReference type="Proteomes" id="UP000315369"/>
    </source>
</evidence>
<protein>
    <submittedName>
        <fullName evidence="14">TonB family protein</fullName>
    </submittedName>
</protein>
<dbReference type="PANTHER" id="PTHR30069">
    <property type="entry name" value="TONB-DEPENDENT OUTER MEMBRANE RECEPTOR"/>
    <property type="match status" value="1"/>
</dbReference>
<feature type="region of interest" description="Disordered" evidence="11">
    <location>
        <begin position="17"/>
        <end position="46"/>
    </location>
</feature>
<evidence type="ECO:0000313" key="14">
    <source>
        <dbReference type="EMBL" id="TQF11179.1"/>
    </source>
</evidence>
<dbReference type="OrthoDB" id="9812892at2"/>
<sequence length="840" mass="91217">MFSPVTSLALLLSVASPAPSTLSPSQEQAPATATAEAPPSDEVQVPRRLDSVAVPYPEAEQAAGREGEVVLRLTLDEQGSVTDSEVVRSAGAAFDEAVRTASLSFKFEPARVRGEAVACQIELAHTFKLDAPPPPVPQQPGSEPTATAPITEATPPVPEEKKLETTVSARSDSEERRQSAEAVRVVSIQRARSRSGDLGQVLASQEGVEVRRTGGLGSTALFALNGLTDDQIRFFLDGVPLDLSGYPFGIANVPVNLVDSIQLYRGVVPVRYGADALGGAVNLVSSPQEVGAHGAVSLQGGAFGTFRLTLGGGYKPTEEGFYARAHFFADTTNNDYSVDVEAVDDRGSLRPVTVKRFHDGYEALGGGVEAGYTGLSWADRLVVRAFGSQHDKELQHNLVMSGTPYGEARYDSDTLGAQVLYAKTLSPSVRLDVLAGYAWQATKLTDVGEWVYDWFGNRVRQRVVAGEMGGTPVDQTVWQRSLYGRVNVGWDVAKHQTLRLAFAPTRTARTGEERRRLSPSDPDRLAPERSQLTFVTGLEYEVDLFDDALEVILFGKDYVYQGKAEQPMETGGWRNKDRELHQLGGGAALRLRLGAPVYLKASYERATRLPRPDEVFGNGVLIQENLDLEPEHSHNLNLGLASVPLRTKLGNFRGELNGFARFADNLILLAGRDRDWSYQNVYAARILGVEGSAGWSSPGGLFSLDANATVQNPRNVSGQGTFGAFEGSRLPNRPWLFANATARVSLRGLALAEDELSPFWSTRYVKGFFRNWETLGTVESKETIATQFVQAAGVGYRVRRGKLTAGLTAELENVTDARVFDFYGVERPGRAAWLKGTLEY</sequence>
<dbReference type="SUPFAM" id="SSF56935">
    <property type="entry name" value="Porins"/>
    <property type="match status" value="1"/>
</dbReference>
<dbReference type="PROSITE" id="PS52016">
    <property type="entry name" value="TONB_DEPENDENT_REC_3"/>
    <property type="match status" value="1"/>
</dbReference>
<comment type="caution">
    <text evidence="14">The sequence shown here is derived from an EMBL/GenBank/DDBJ whole genome shotgun (WGS) entry which is preliminary data.</text>
</comment>
<dbReference type="Gene3D" id="2.40.170.20">
    <property type="entry name" value="TonB-dependent receptor, beta-barrel domain"/>
    <property type="match status" value="1"/>
</dbReference>
<keyword evidence="4 10" id="KW-1134">Transmembrane beta strand</keyword>
<feature type="chain" id="PRO_5022080590" evidence="12">
    <location>
        <begin position="19"/>
        <end position="840"/>
    </location>
</feature>
<evidence type="ECO:0000256" key="8">
    <source>
        <dbReference type="ARBA" id="ARBA00023136"/>
    </source>
</evidence>
<dbReference type="AlphaFoldDB" id="A0A540WQ89"/>
<evidence type="ECO:0000256" key="2">
    <source>
        <dbReference type="ARBA" id="ARBA00004571"/>
    </source>
</evidence>
<dbReference type="InterPro" id="IPR037682">
    <property type="entry name" value="TonB_C"/>
</dbReference>
<proteinExistence type="inferred from homology"/>
<feature type="domain" description="TonB C-terminal" evidence="13">
    <location>
        <begin position="41"/>
        <end position="136"/>
    </location>
</feature>
<reference evidence="14 15" key="1">
    <citation type="submission" date="2019-06" db="EMBL/GenBank/DDBJ databases">
        <authorList>
            <person name="Livingstone P."/>
            <person name="Whitworth D."/>
        </authorList>
    </citation>
    <scope>NUCLEOTIDE SEQUENCE [LARGE SCALE GENOMIC DNA]</scope>
    <source>
        <strain evidence="14 15">AM401</strain>
    </source>
</reference>
<evidence type="ECO:0000256" key="4">
    <source>
        <dbReference type="ARBA" id="ARBA00022452"/>
    </source>
</evidence>
<comment type="similarity">
    <text evidence="10">Belongs to the TonB-dependent receptor family.</text>
</comment>
<dbReference type="GO" id="GO:0009279">
    <property type="term" value="C:cell outer membrane"/>
    <property type="evidence" value="ECO:0007669"/>
    <property type="project" value="UniProtKB-SubCell"/>
</dbReference>
<feature type="compositionally biased region" description="Basic and acidic residues" evidence="11">
    <location>
        <begin position="509"/>
        <end position="526"/>
    </location>
</feature>
<keyword evidence="7" id="KW-1133">Transmembrane helix</keyword>
<dbReference type="InterPro" id="IPR006260">
    <property type="entry name" value="TonB/TolA_C"/>
</dbReference>
<feature type="signal peptide" evidence="12">
    <location>
        <begin position="1"/>
        <end position="18"/>
    </location>
</feature>
<dbReference type="InterPro" id="IPR039426">
    <property type="entry name" value="TonB-dep_rcpt-like"/>
</dbReference>
<dbReference type="Gene3D" id="2.170.130.10">
    <property type="entry name" value="TonB-dependent receptor, plug domain"/>
    <property type="match status" value="1"/>
</dbReference>
<keyword evidence="6 12" id="KW-0732">Signal</keyword>
<gene>
    <name evidence="14" type="ORF">FJV41_35650</name>
</gene>
<dbReference type="GO" id="GO:0044718">
    <property type="term" value="P:siderophore transmembrane transport"/>
    <property type="evidence" value="ECO:0007669"/>
    <property type="project" value="TreeGrafter"/>
</dbReference>
<dbReference type="InterPro" id="IPR036942">
    <property type="entry name" value="Beta-barrel_TonB_sf"/>
</dbReference>
<evidence type="ECO:0000256" key="11">
    <source>
        <dbReference type="SAM" id="MobiDB-lite"/>
    </source>
</evidence>
<feature type="region of interest" description="Disordered" evidence="11">
    <location>
        <begin position="129"/>
        <end position="178"/>
    </location>
</feature>
<evidence type="ECO:0000256" key="10">
    <source>
        <dbReference type="PROSITE-ProRule" id="PRU01360"/>
    </source>
</evidence>
<keyword evidence="9 10" id="KW-0998">Cell outer membrane</keyword>
<feature type="region of interest" description="Disordered" evidence="11">
    <location>
        <begin position="507"/>
        <end position="526"/>
    </location>
</feature>
<evidence type="ECO:0000256" key="6">
    <source>
        <dbReference type="ARBA" id="ARBA00022729"/>
    </source>
</evidence>
<dbReference type="Pfam" id="PF03544">
    <property type="entry name" value="TonB_C"/>
    <property type="match status" value="1"/>
</dbReference>
<dbReference type="RefSeq" id="WP_141647069.1">
    <property type="nucleotide sequence ID" value="NZ_VIFM01000205.1"/>
</dbReference>
<evidence type="ECO:0000256" key="3">
    <source>
        <dbReference type="ARBA" id="ARBA00022448"/>
    </source>
</evidence>
<name>A0A540WQ89_9BACT</name>
<dbReference type="PROSITE" id="PS52015">
    <property type="entry name" value="TONB_CTD"/>
    <property type="match status" value="1"/>
</dbReference>
<dbReference type="PANTHER" id="PTHR30069:SF29">
    <property type="entry name" value="HEMOGLOBIN AND HEMOGLOBIN-HAPTOGLOBIN-BINDING PROTEIN 1-RELATED"/>
    <property type="match status" value="1"/>
</dbReference>
<dbReference type="Proteomes" id="UP000315369">
    <property type="component" value="Unassembled WGS sequence"/>
</dbReference>
<feature type="compositionally biased region" description="Low complexity" evidence="11">
    <location>
        <begin position="17"/>
        <end position="40"/>
    </location>
</feature>
<keyword evidence="3 10" id="KW-0813">Transport</keyword>
<keyword evidence="5 10" id="KW-0812">Transmembrane</keyword>
<evidence type="ECO:0000256" key="5">
    <source>
        <dbReference type="ARBA" id="ARBA00022692"/>
    </source>
</evidence>
<evidence type="ECO:0000256" key="9">
    <source>
        <dbReference type="ARBA" id="ARBA00023237"/>
    </source>
</evidence>
<dbReference type="InterPro" id="IPR037066">
    <property type="entry name" value="Plug_dom_sf"/>
</dbReference>
<evidence type="ECO:0000256" key="1">
    <source>
        <dbReference type="ARBA" id="ARBA00004167"/>
    </source>
</evidence>
<dbReference type="EMBL" id="VIFM01000205">
    <property type="protein sequence ID" value="TQF11179.1"/>
    <property type="molecule type" value="Genomic_DNA"/>
</dbReference>
<dbReference type="NCBIfam" id="NF038079">
    <property type="entry name" value="TonB_sider_MxcH"/>
    <property type="match status" value="1"/>
</dbReference>
<organism evidence="14 15">
    <name type="scientific">Myxococcus llanfairpwllgwyngyllgogerychwyrndrobwllllantysiliogogogochensis</name>
    <dbReference type="NCBI Taxonomy" id="2590453"/>
    <lineage>
        <taxon>Bacteria</taxon>
        <taxon>Pseudomonadati</taxon>
        <taxon>Myxococcota</taxon>
        <taxon>Myxococcia</taxon>
        <taxon>Myxococcales</taxon>
        <taxon>Cystobacterineae</taxon>
        <taxon>Myxococcaceae</taxon>
        <taxon>Myxococcus</taxon>
    </lineage>
</organism>
<dbReference type="GO" id="GO:0015344">
    <property type="term" value="F:siderophore uptake transmembrane transporter activity"/>
    <property type="evidence" value="ECO:0007669"/>
    <property type="project" value="TreeGrafter"/>
</dbReference>
<evidence type="ECO:0000256" key="7">
    <source>
        <dbReference type="ARBA" id="ARBA00022989"/>
    </source>
</evidence>
<dbReference type="NCBIfam" id="TIGR01352">
    <property type="entry name" value="tonB_Cterm"/>
    <property type="match status" value="1"/>
</dbReference>
<dbReference type="InterPro" id="IPR012910">
    <property type="entry name" value="Plug_dom"/>
</dbReference>
<dbReference type="SUPFAM" id="SSF74653">
    <property type="entry name" value="TolA/TonB C-terminal domain"/>
    <property type="match status" value="1"/>
</dbReference>
<evidence type="ECO:0000259" key="13">
    <source>
        <dbReference type="PROSITE" id="PS52015"/>
    </source>
</evidence>
<keyword evidence="15" id="KW-1185">Reference proteome</keyword>
<accession>A0A540WQ89</accession>
<dbReference type="Gene3D" id="3.30.1150.10">
    <property type="match status" value="1"/>
</dbReference>
<comment type="subcellular location">
    <subcellularLocation>
        <location evidence="2 10">Cell outer membrane</location>
        <topology evidence="2 10">Multi-pass membrane protein</topology>
    </subcellularLocation>
    <subcellularLocation>
        <location evidence="1">Membrane</location>
        <topology evidence="1">Single-pass membrane protein</topology>
    </subcellularLocation>
</comment>
<feature type="compositionally biased region" description="Low complexity" evidence="11">
    <location>
        <begin position="139"/>
        <end position="154"/>
    </location>
</feature>
<evidence type="ECO:0000256" key="12">
    <source>
        <dbReference type="SAM" id="SignalP"/>
    </source>
</evidence>